<name>A0A1M7MWH6_9ACTN</name>
<dbReference type="Proteomes" id="UP000184440">
    <property type="component" value="Unassembled WGS sequence"/>
</dbReference>
<evidence type="ECO:0000313" key="3">
    <source>
        <dbReference type="Proteomes" id="UP000184440"/>
    </source>
</evidence>
<dbReference type="EMBL" id="FRCS01000002">
    <property type="protein sequence ID" value="SHM94955.1"/>
    <property type="molecule type" value="Genomic_DNA"/>
</dbReference>
<feature type="region of interest" description="Disordered" evidence="1">
    <location>
        <begin position="227"/>
        <end position="261"/>
    </location>
</feature>
<dbReference type="Gene3D" id="3.10.490.10">
    <property type="entry name" value="Gamma-glutamyl cyclotransferase-like"/>
    <property type="match status" value="1"/>
</dbReference>
<gene>
    <name evidence="2" type="ORF">SAMN05443668_102286</name>
</gene>
<reference evidence="2 3" key="1">
    <citation type="submission" date="2016-11" db="EMBL/GenBank/DDBJ databases">
        <authorList>
            <person name="Jaros S."/>
            <person name="Januszkiewicz K."/>
            <person name="Wedrychowicz H."/>
        </authorList>
    </citation>
    <scope>NUCLEOTIDE SEQUENCE [LARGE SCALE GENOMIC DNA]</scope>
    <source>
        <strain evidence="2 3">DSM 46144</strain>
    </source>
</reference>
<proteinExistence type="predicted"/>
<accession>A0A1M7MWH6</accession>
<organism evidence="2 3">
    <name type="scientific">Cryptosporangium aurantiacum</name>
    <dbReference type="NCBI Taxonomy" id="134849"/>
    <lineage>
        <taxon>Bacteria</taxon>
        <taxon>Bacillati</taxon>
        <taxon>Actinomycetota</taxon>
        <taxon>Actinomycetes</taxon>
        <taxon>Cryptosporangiales</taxon>
        <taxon>Cryptosporangiaceae</taxon>
        <taxon>Cryptosporangium</taxon>
    </lineage>
</organism>
<evidence type="ECO:0000256" key="1">
    <source>
        <dbReference type="SAM" id="MobiDB-lite"/>
    </source>
</evidence>
<sequence>MAARPGGRTGDTRSVTELVWYVAYGSNMHADRLRYYLAGGRPVGAARTYPGCRDPRPPRRTMPVFLPGGVYFALESRTWTGGMAFYDPTLPGRAAARAYLLTAGQFADVAAQEMARHPDVDLDLTEVLTTGRACLGPGRYETLVRPGDLDGHPMLTFTAPWSCADVEPNPPAARYLGMIASGLYEAHGWDADTLVAYLAERPGVRGHWTTDRVVDTLTGRFRRGAAVAPTPRAGNRTPIATGKTGNQEFVRNNHRGAERNS</sequence>
<protein>
    <recommendedName>
        <fullName evidence="4">Histone deacetylase</fullName>
    </recommendedName>
</protein>
<evidence type="ECO:0008006" key="4">
    <source>
        <dbReference type="Google" id="ProtNLM"/>
    </source>
</evidence>
<dbReference type="STRING" id="134849.SAMN05443668_102286"/>
<keyword evidence="3" id="KW-1185">Reference proteome</keyword>
<dbReference type="AlphaFoldDB" id="A0A1M7MWH6"/>
<evidence type="ECO:0000313" key="2">
    <source>
        <dbReference type="EMBL" id="SHM94955.1"/>
    </source>
</evidence>